<organism evidence="10 11">
    <name type="scientific">Compostibacter hankyongensis</name>
    <dbReference type="NCBI Taxonomy" id="1007089"/>
    <lineage>
        <taxon>Bacteria</taxon>
        <taxon>Pseudomonadati</taxon>
        <taxon>Bacteroidota</taxon>
        <taxon>Chitinophagia</taxon>
        <taxon>Chitinophagales</taxon>
        <taxon>Chitinophagaceae</taxon>
        <taxon>Compostibacter</taxon>
    </lineage>
</organism>
<name>A0ABP8FGW6_9BACT</name>
<reference evidence="11" key="1">
    <citation type="journal article" date="2019" name="Int. J. Syst. Evol. Microbiol.">
        <title>The Global Catalogue of Microorganisms (GCM) 10K type strain sequencing project: providing services to taxonomists for standard genome sequencing and annotation.</title>
        <authorList>
            <consortium name="The Broad Institute Genomics Platform"/>
            <consortium name="The Broad Institute Genome Sequencing Center for Infectious Disease"/>
            <person name="Wu L."/>
            <person name="Ma J."/>
        </authorList>
    </citation>
    <scope>NUCLEOTIDE SEQUENCE [LARGE SCALE GENOMIC DNA]</scope>
    <source>
        <strain evidence="11">JCM 17664</strain>
    </source>
</reference>
<dbReference type="InterPro" id="IPR037066">
    <property type="entry name" value="Plug_dom_sf"/>
</dbReference>
<feature type="domain" description="TonB-dependent receptor plug" evidence="9">
    <location>
        <begin position="115"/>
        <end position="220"/>
    </location>
</feature>
<keyword evidence="2 7" id="KW-0813">Transport</keyword>
<comment type="caution">
    <text evidence="10">The sequence shown here is derived from an EMBL/GenBank/DDBJ whole genome shotgun (WGS) entry which is preliminary data.</text>
</comment>
<keyword evidence="10" id="KW-0675">Receptor</keyword>
<evidence type="ECO:0000256" key="1">
    <source>
        <dbReference type="ARBA" id="ARBA00004571"/>
    </source>
</evidence>
<evidence type="ECO:0000259" key="9">
    <source>
        <dbReference type="Pfam" id="PF07715"/>
    </source>
</evidence>
<proteinExistence type="inferred from homology"/>
<dbReference type="InterPro" id="IPR012910">
    <property type="entry name" value="Plug_dom"/>
</dbReference>
<keyword evidence="11" id="KW-1185">Reference proteome</keyword>
<keyword evidence="4 7" id="KW-0812">Transmembrane</keyword>
<dbReference type="InterPro" id="IPR008969">
    <property type="entry name" value="CarboxyPept-like_regulatory"/>
</dbReference>
<keyword evidence="5 7" id="KW-0472">Membrane</keyword>
<dbReference type="RefSeq" id="WP_344975460.1">
    <property type="nucleotide sequence ID" value="NZ_BAABFN010000001.1"/>
</dbReference>
<feature type="chain" id="PRO_5047245070" evidence="8">
    <location>
        <begin position="22"/>
        <end position="1001"/>
    </location>
</feature>
<comment type="subcellular location">
    <subcellularLocation>
        <location evidence="1 7">Cell outer membrane</location>
        <topology evidence="1 7">Multi-pass membrane protein</topology>
    </subcellularLocation>
</comment>
<evidence type="ECO:0000256" key="8">
    <source>
        <dbReference type="SAM" id="SignalP"/>
    </source>
</evidence>
<sequence>MKQVTFILLLLFLFAATRLTAQQKTVSGIVTDEQNQPLAGANVVGAGESNGAVTDARGRFTLSLGQATATLKVSYIGYAPQEVSLAGKNYIRIVLQPGAVGLNEVVAVGYGTQKKVNLTGSVSSVSGVDLVKRPVMRASAALEGMMPDVAVTQSSGQPGADGGSIRVRGVGTLGNSDPLVLIDGIQGTLDGVESNDIESMSVLKDASSSAIYGSRAANGVILVTTKRGEEGKLKVNYNAYAGWQRFTDLQDFTDGYTYMTALNQAFRNEGRDPLYTDEYLAAYQKNKATDPDHYPDVDWQKAVYTGSGFLQHHYLSVSGGSKTVRVMGSVAYQDQKGEIPNYESQRYSFRLNTTADITDNFQVRLDLSGRHSPTLSPAGGLGTYGVLSEVIRQPPIYPALLSDGRYGIGLSGTNPLARVQDGGQVNTVYESFTGTIQADYQPFKGAEVTLNFTPTYGDTWTKDFFKSVSTYEPGSESPAFTFPVKSTLNENDSRSLQTTTQLLLKYNTNFDRHDFHFLAGYEQIGYHTDGFGAFRDNFPLPDYQELNAGSIENWQNSGTAAEWALRSWFGRLNYDFGSKYLLEANLRVDGSSRFASGNQYSAFPSFSAGWRISEEPFLKDVGWLSELKLRGSWGKLGNQEIGNYPFASVINLGVNYIFGGAPANGAAQQAMSNRDISWEETTTSDVGVDIGLLDNKLNIVYDYYVRNTTGILLQLPIPAIVGLSVPYQNAGGVKNTGWGLAVDYRNHDGAFKYRIGFNLSDVKNEVVDLQGTGPYISDYTVIKEGYPINSIFGYKAIGIFQTQEQVDKAPVQFGNYAPGDIIYADLNGDGVIDADDRTVIGDQLPRFTFGLNFSAQYKDFDLSVAIQGVGKKDVFLYKDAVWAFFNAGKIQTWQLDYWTPENPDAKYPRLIAETTHNNFQNSSFWNFNSAYARLKNVQIGYQLPASITSRTFIEKLRVYVTGQNLFTLDHMPKGWDPERPSGNASVYPITSTYVFGIDLTF</sequence>
<dbReference type="NCBIfam" id="TIGR04057">
    <property type="entry name" value="SusC_RagA_signa"/>
    <property type="match status" value="1"/>
</dbReference>
<keyword evidence="8" id="KW-0732">Signal</keyword>
<dbReference type="InterPro" id="IPR023996">
    <property type="entry name" value="TonB-dep_OMP_SusC/RagA"/>
</dbReference>
<keyword evidence="6 7" id="KW-0998">Cell outer membrane</keyword>
<evidence type="ECO:0000256" key="6">
    <source>
        <dbReference type="ARBA" id="ARBA00023237"/>
    </source>
</evidence>
<dbReference type="Gene3D" id="2.40.170.20">
    <property type="entry name" value="TonB-dependent receptor, beta-barrel domain"/>
    <property type="match status" value="1"/>
</dbReference>
<dbReference type="Gene3D" id="2.170.130.10">
    <property type="entry name" value="TonB-dependent receptor, plug domain"/>
    <property type="match status" value="1"/>
</dbReference>
<protein>
    <submittedName>
        <fullName evidence="10">TonB-dependent receptor</fullName>
    </submittedName>
</protein>
<dbReference type="PROSITE" id="PS52016">
    <property type="entry name" value="TONB_DEPENDENT_REC_3"/>
    <property type="match status" value="1"/>
</dbReference>
<evidence type="ECO:0000256" key="4">
    <source>
        <dbReference type="ARBA" id="ARBA00022692"/>
    </source>
</evidence>
<dbReference type="Pfam" id="PF13715">
    <property type="entry name" value="CarbopepD_reg_2"/>
    <property type="match status" value="1"/>
</dbReference>
<evidence type="ECO:0000256" key="7">
    <source>
        <dbReference type="PROSITE-ProRule" id="PRU01360"/>
    </source>
</evidence>
<dbReference type="InterPro" id="IPR036942">
    <property type="entry name" value="Beta-barrel_TonB_sf"/>
</dbReference>
<dbReference type="NCBIfam" id="TIGR04056">
    <property type="entry name" value="OMP_RagA_SusC"/>
    <property type="match status" value="1"/>
</dbReference>
<accession>A0ABP8FGW6</accession>
<dbReference type="Proteomes" id="UP001501207">
    <property type="component" value="Unassembled WGS sequence"/>
</dbReference>
<dbReference type="InterPro" id="IPR039426">
    <property type="entry name" value="TonB-dep_rcpt-like"/>
</dbReference>
<dbReference type="SUPFAM" id="SSF56935">
    <property type="entry name" value="Porins"/>
    <property type="match status" value="1"/>
</dbReference>
<gene>
    <name evidence="10" type="ORF">GCM10023143_07150</name>
</gene>
<evidence type="ECO:0000256" key="5">
    <source>
        <dbReference type="ARBA" id="ARBA00023136"/>
    </source>
</evidence>
<dbReference type="Gene3D" id="2.60.40.1120">
    <property type="entry name" value="Carboxypeptidase-like, regulatory domain"/>
    <property type="match status" value="1"/>
</dbReference>
<dbReference type="SUPFAM" id="SSF49464">
    <property type="entry name" value="Carboxypeptidase regulatory domain-like"/>
    <property type="match status" value="1"/>
</dbReference>
<evidence type="ECO:0000313" key="11">
    <source>
        <dbReference type="Proteomes" id="UP001501207"/>
    </source>
</evidence>
<feature type="signal peptide" evidence="8">
    <location>
        <begin position="1"/>
        <end position="21"/>
    </location>
</feature>
<evidence type="ECO:0000256" key="2">
    <source>
        <dbReference type="ARBA" id="ARBA00022448"/>
    </source>
</evidence>
<dbReference type="Pfam" id="PF07715">
    <property type="entry name" value="Plug"/>
    <property type="match status" value="1"/>
</dbReference>
<dbReference type="EMBL" id="BAABFN010000001">
    <property type="protein sequence ID" value="GAA4303562.1"/>
    <property type="molecule type" value="Genomic_DNA"/>
</dbReference>
<keyword evidence="3 7" id="KW-1134">Transmembrane beta strand</keyword>
<comment type="similarity">
    <text evidence="7">Belongs to the TonB-dependent receptor family.</text>
</comment>
<evidence type="ECO:0000313" key="10">
    <source>
        <dbReference type="EMBL" id="GAA4303562.1"/>
    </source>
</evidence>
<dbReference type="InterPro" id="IPR023997">
    <property type="entry name" value="TonB-dep_OMP_SusC/RagA_CS"/>
</dbReference>
<evidence type="ECO:0000256" key="3">
    <source>
        <dbReference type="ARBA" id="ARBA00022452"/>
    </source>
</evidence>